<protein>
    <submittedName>
        <fullName evidence="1">Uncharacterized protein</fullName>
    </submittedName>
</protein>
<gene>
    <name evidence="1" type="ORF">CRENBAI_013403</name>
</gene>
<dbReference type="Proteomes" id="UP001311232">
    <property type="component" value="Unassembled WGS sequence"/>
</dbReference>
<dbReference type="AlphaFoldDB" id="A0AAV9SL18"/>
<name>A0AAV9SL18_9TELE</name>
<evidence type="ECO:0000313" key="1">
    <source>
        <dbReference type="EMBL" id="KAK5621980.1"/>
    </source>
</evidence>
<organism evidence="1 2">
    <name type="scientific">Crenichthys baileyi</name>
    <name type="common">White River springfish</name>
    <dbReference type="NCBI Taxonomy" id="28760"/>
    <lineage>
        <taxon>Eukaryota</taxon>
        <taxon>Metazoa</taxon>
        <taxon>Chordata</taxon>
        <taxon>Craniata</taxon>
        <taxon>Vertebrata</taxon>
        <taxon>Euteleostomi</taxon>
        <taxon>Actinopterygii</taxon>
        <taxon>Neopterygii</taxon>
        <taxon>Teleostei</taxon>
        <taxon>Neoteleostei</taxon>
        <taxon>Acanthomorphata</taxon>
        <taxon>Ovalentaria</taxon>
        <taxon>Atherinomorphae</taxon>
        <taxon>Cyprinodontiformes</taxon>
        <taxon>Goodeidae</taxon>
        <taxon>Crenichthys</taxon>
    </lineage>
</organism>
<dbReference type="EMBL" id="JAHHUM010000261">
    <property type="protein sequence ID" value="KAK5621980.1"/>
    <property type="molecule type" value="Genomic_DNA"/>
</dbReference>
<reference evidence="1 2" key="1">
    <citation type="submission" date="2021-06" db="EMBL/GenBank/DDBJ databases">
        <authorList>
            <person name="Palmer J.M."/>
        </authorList>
    </citation>
    <scope>NUCLEOTIDE SEQUENCE [LARGE SCALE GENOMIC DNA]</scope>
    <source>
        <strain evidence="1 2">MEX-2019</strain>
        <tissue evidence="1">Muscle</tissue>
    </source>
</reference>
<feature type="non-terminal residue" evidence="1">
    <location>
        <position position="78"/>
    </location>
</feature>
<sequence length="78" mass="8572">MEPYMSLTAQVIKLFSLRSTEANCVLGSSQQRPCLYNAEWSSFPGLKEGQRDRITVATAVMCSLAGRQNVPPHPTATE</sequence>
<evidence type="ECO:0000313" key="2">
    <source>
        <dbReference type="Proteomes" id="UP001311232"/>
    </source>
</evidence>
<keyword evidence="2" id="KW-1185">Reference proteome</keyword>
<comment type="caution">
    <text evidence="1">The sequence shown here is derived from an EMBL/GenBank/DDBJ whole genome shotgun (WGS) entry which is preliminary data.</text>
</comment>
<accession>A0AAV9SL18</accession>
<proteinExistence type="predicted"/>